<evidence type="ECO:0000313" key="2">
    <source>
        <dbReference type="EMBL" id="GGI64750.1"/>
    </source>
</evidence>
<comment type="caution">
    <text evidence="2">The sequence shown here is derived from an EMBL/GenBank/DDBJ whole genome shotgun (WGS) entry which is preliminary data.</text>
</comment>
<name>A0A917JCL9_9ENTE</name>
<organism evidence="2 3">
    <name type="scientific">Enterococcus alcedinis</name>
    <dbReference type="NCBI Taxonomy" id="1274384"/>
    <lineage>
        <taxon>Bacteria</taxon>
        <taxon>Bacillati</taxon>
        <taxon>Bacillota</taxon>
        <taxon>Bacilli</taxon>
        <taxon>Lactobacillales</taxon>
        <taxon>Enterococcaceae</taxon>
        <taxon>Enterococcus</taxon>
    </lineage>
</organism>
<sequence length="79" mass="9022">MEKEPNLWHEVLQRLTKIEENTKNISDVSAKATDAWHKSVNNESDINELKENQKWTWRTIAGICVSVIVIVISKFIGGS</sequence>
<gene>
    <name evidence="2" type="ORF">GCM10011482_04040</name>
</gene>
<evidence type="ECO:0008006" key="4">
    <source>
        <dbReference type="Google" id="ProtNLM"/>
    </source>
</evidence>
<dbReference type="Proteomes" id="UP000622610">
    <property type="component" value="Unassembled WGS sequence"/>
</dbReference>
<dbReference type="RefSeq" id="WP_188366582.1">
    <property type="nucleotide sequence ID" value="NZ_BMDT01000001.1"/>
</dbReference>
<protein>
    <recommendedName>
        <fullName evidence="4">Holin</fullName>
    </recommendedName>
</protein>
<feature type="transmembrane region" description="Helical" evidence="1">
    <location>
        <begin position="55"/>
        <end position="76"/>
    </location>
</feature>
<evidence type="ECO:0000313" key="3">
    <source>
        <dbReference type="Proteomes" id="UP000622610"/>
    </source>
</evidence>
<accession>A0A917JCL9</accession>
<keyword evidence="1" id="KW-0472">Membrane</keyword>
<reference evidence="2" key="2">
    <citation type="submission" date="2020-09" db="EMBL/GenBank/DDBJ databases">
        <authorList>
            <person name="Sun Q."/>
            <person name="Sedlacek I."/>
        </authorList>
    </citation>
    <scope>NUCLEOTIDE SEQUENCE</scope>
    <source>
        <strain evidence="2">CCM 8433</strain>
    </source>
</reference>
<proteinExistence type="predicted"/>
<dbReference type="AlphaFoldDB" id="A0A917JCL9"/>
<dbReference type="InterPro" id="IPR019715">
    <property type="entry name" value="Haemolysin_XhlA"/>
</dbReference>
<dbReference type="EMBL" id="BMDT01000001">
    <property type="protein sequence ID" value="GGI64750.1"/>
    <property type="molecule type" value="Genomic_DNA"/>
</dbReference>
<keyword evidence="3" id="KW-1185">Reference proteome</keyword>
<evidence type="ECO:0000256" key="1">
    <source>
        <dbReference type="SAM" id="Phobius"/>
    </source>
</evidence>
<reference evidence="2" key="1">
    <citation type="journal article" date="2014" name="Int. J. Syst. Evol. Microbiol.">
        <title>Complete genome sequence of Corynebacterium casei LMG S-19264T (=DSM 44701T), isolated from a smear-ripened cheese.</title>
        <authorList>
            <consortium name="US DOE Joint Genome Institute (JGI-PGF)"/>
            <person name="Walter F."/>
            <person name="Albersmeier A."/>
            <person name="Kalinowski J."/>
            <person name="Ruckert C."/>
        </authorList>
    </citation>
    <scope>NUCLEOTIDE SEQUENCE</scope>
    <source>
        <strain evidence="2">CCM 8433</strain>
    </source>
</reference>
<keyword evidence="1" id="KW-1133">Transmembrane helix</keyword>
<keyword evidence="1" id="KW-0812">Transmembrane</keyword>
<dbReference type="Pfam" id="PF10779">
    <property type="entry name" value="XhlA"/>
    <property type="match status" value="1"/>
</dbReference>